<name>A0A3P6BXK5_BRACM</name>
<evidence type="ECO:0000313" key="1">
    <source>
        <dbReference type="EMBL" id="VDD01042.1"/>
    </source>
</evidence>
<dbReference type="EMBL" id="LR031574">
    <property type="protein sequence ID" value="VDD01042.1"/>
    <property type="molecule type" value="Genomic_DNA"/>
</dbReference>
<proteinExistence type="predicted"/>
<organism evidence="1">
    <name type="scientific">Brassica campestris</name>
    <name type="common">Field mustard</name>
    <dbReference type="NCBI Taxonomy" id="3711"/>
    <lineage>
        <taxon>Eukaryota</taxon>
        <taxon>Viridiplantae</taxon>
        <taxon>Streptophyta</taxon>
        <taxon>Embryophyta</taxon>
        <taxon>Tracheophyta</taxon>
        <taxon>Spermatophyta</taxon>
        <taxon>Magnoliopsida</taxon>
        <taxon>eudicotyledons</taxon>
        <taxon>Gunneridae</taxon>
        <taxon>Pentapetalae</taxon>
        <taxon>rosids</taxon>
        <taxon>malvids</taxon>
        <taxon>Brassicales</taxon>
        <taxon>Brassicaceae</taxon>
        <taxon>Brassiceae</taxon>
        <taxon>Brassica</taxon>
    </lineage>
</organism>
<gene>
    <name evidence="1" type="ORF">BRAA07T30827Z</name>
</gene>
<dbReference type="AlphaFoldDB" id="A0A3P6BXK5"/>
<reference evidence="1" key="1">
    <citation type="submission" date="2018-11" db="EMBL/GenBank/DDBJ databases">
        <authorList>
            <consortium name="Genoscope - CEA"/>
            <person name="William W."/>
        </authorList>
    </citation>
    <scope>NUCLEOTIDE SEQUENCE</scope>
</reference>
<accession>A0A3P6BXK5</accession>
<sequence>MFKSLSKDWSYIFLLIDPMPFQCHQSISPQLVALERP</sequence>
<protein>
    <submittedName>
        <fullName evidence="1">Uncharacterized protein</fullName>
    </submittedName>
</protein>